<dbReference type="RefSeq" id="WP_344674805.1">
    <property type="nucleotide sequence ID" value="NZ_BAAAZI010000009.1"/>
</dbReference>
<dbReference type="Proteomes" id="UP001500101">
    <property type="component" value="Unassembled WGS sequence"/>
</dbReference>
<evidence type="ECO:0000313" key="2">
    <source>
        <dbReference type="Proteomes" id="UP001500101"/>
    </source>
</evidence>
<accession>A0ABP7YVE5</accession>
<gene>
    <name evidence="1" type="ORF">GCM10022216_22340</name>
</gene>
<dbReference type="EMBL" id="BAAAZI010000009">
    <property type="protein sequence ID" value="GAA4141919.1"/>
    <property type="molecule type" value="Genomic_DNA"/>
</dbReference>
<organism evidence="1 2">
    <name type="scientific">Sphingobacterium kyonggiense</name>
    <dbReference type="NCBI Taxonomy" id="714075"/>
    <lineage>
        <taxon>Bacteria</taxon>
        <taxon>Pseudomonadati</taxon>
        <taxon>Bacteroidota</taxon>
        <taxon>Sphingobacteriia</taxon>
        <taxon>Sphingobacteriales</taxon>
        <taxon>Sphingobacteriaceae</taxon>
        <taxon>Sphingobacterium</taxon>
    </lineage>
</organism>
<protein>
    <submittedName>
        <fullName evidence="1">Uncharacterized protein</fullName>
    </submittedName>
</protein>
<sequence length="58" mass="6478">MKQKLQYKKPNIKVVGVYLEHGIAASSATVVPGNGQSGNYSPEVEDWMDETQVHQQDF</sequence>
<evidence type="ECO:0000313" key="1">
    <source>
        <dbReference type="EMBL" id="GAA4141919.1"/>
    </source>
</evidence>
<proteinExistence type="predicted"/>
<reference evidence="2" key="1">
    <citation type="journal article" date="2019" name="Int. J. Syst. Evol. Microbiol.">
        <title>The Global Catalogue of Microorganisms (GCM) 10K type strain sequencing project: providing services to taxonomists for standard genome sequencing and annotation.</title>
        <authorList>
            <consortium name="The Broad Institute Genomics Platform"/>
            <consortium name="The Broad Institute Genome Sequencing Center for Infectious Disease"/>
            <person name="Wu L."/>
            <person name="Ma J."/>
        </authorList>
    </citation>
    <scope>NUCLEOTIDE SEQUENCE [LARGE SCALE GENOMIC DNA]</scope>
    <source>
        <strain evidence="2">JCM 16704</strain>
    </source>
</reference>
<keyword evidence="2" id="KW-1185">Reference proteome</keyword>
<name>A0ABP7YVE5_9SPHI</name>
<comment type="caution">
    <text evidence="1">The sequence shown here is derived from an EMBL/GenBank/DDBJ whole genome shotgun (WGS) entry which is preliminary data.</text>
</comment>